<dbReference type="RefSeq" id="WP_093260058.1">
    <property type="nucleotide sequence ID" value="NZ_FNOK01000001.1"/>
</dbReference>
<dbReference type="OrthoDB" id="5290182at2"/>
<proteinExistence type="predicted"/>
<dbReference type="AlphaFoldDB" id="A0A1H2QK23"/>
<evidence type="ECO:0000313" key="2">
    <source>
        <dbReference type="Proteomes" id="UP000199529"/>
    </source>
</evidence>
<dbReference type="EMBL" id="FNOK01000001">
    <property type="protein sequence ID" value="SDW07240.1"/>
    <property type="molecule type" value="Genomic_DNA"/>
</dbReference>
<protein>
    <submittedName>
        <fullName evidence="1">Uncharacterized protein</fullName>
    </submittedName>
</protein>
<gene>
    <name evidence="1" type="ORF">SAMN05216215_1001122</name>
</gene>
<keyword evidence="2" id="KW-1185">Reference proteome</keyword>
<dbReference type="Proteomes" id="UP000199529">
    <property type="component" value="Unassembled WGS sequence"/>
</dbReference>
<name>A0A1H2QK23_9PSEU</name>
<evidence type="ECO:0000313" key="1">
    <source>
        <dbReference type="EMBL" id="SDW07240.1"/>
    </source>
</evidence>
<dbReference type="STRING" id="418495.SAMN05216215_1001122"/>
<reference evidence="2" key="1">
    <citation type="submission" date="2016-10" db="EMBL/GenBank/DDBJ databases">
        <authorList>
            <person name="Varghese N."/>
            <person name="Submissions S."/>
        </authorList>
    </citation>
    <scope>NUCLEOTIDE SEQUENCE [LARGE SCALE GENOMIC DNA]</scope>
    <source>
        <strain evidence="2">CGMCC 4.3530</strain>
    </source>
</reference>
<accession>A0A1H2QK23</accession>
<organism evidence="1 2">
    <name type="scientific">Saccharopolyspora shandongensis</name>
    <dbReference type="NCBI Taxonomy" id="418495"/>
    <lineage>
        <taxon>Bacteria</taxon>
        <taxon>Bacillati</taxon>
        <taxon>Actinomycetota</taxon>
        <taxon>Actinomycetes</taxon>
        <taxon>Pseudonocardiales</taxon>
        <taxon>Pseudonocardiaceae</taxon>
        <taxon>Saccharopolyspora</taxon>
    </lineage>
</organism>
<sequence length="84" mass="8962">MIAHVLKRQLQSAISHTERLASPVRPLAAPPPGSGLKPVLGDYGLPVIGHTISVLTDLLERILAKRGTGPMPTDGLPIRLQRLS</sequence>